<dbReference type="PANTHER" id="PTHR13619:SF0">
    <property type="entry name" value="PHOSPHATIDATE CYTIDYLYLTRANSFERASE, MITOCHONDRIAL"/>
    <property type="match status" value="1"/>
</dbReference>
<keyword evidence="20" id="KW-1185">Reference proteome</keyword>
<comment type="pathway">
    <text evidence="3">Phospholipid metabolism; CDP-diacylglycerol biosynthesis; CDP-diacylglycerol from sn-glycerol 3-phosphate: step 3/3.</text>
</comment>
<evidence type="ECO:0000313" key="19">
    <source>
        <dbReference type="EMBL" id="PXF44075.1"/>
    </source>
</evidence>
<evidence type="ECO:0000256" key="5">
    <source>
        <dbReference type="ARBA" id="ARBA00005458"/>
    </source>
</evidence>
<evidence type="ECO:0000256" key="14">
    <source>
        <dbReference type="ARBA" id="ARBA00023128"/>
    </source>
</evidence>
<comment type="pathway">
    <text evidence="4">Lipid metabolism.</text>
</comment>
<sequence length="322" mass="35394">MVHLVDPCALPTDQAEQILSTLPPSSFAFAYGSAIIPQCNADPRRRMIDLIVAVDDAQQWHSHNLYRNQHHYSMTAQLLGASTVVKLQRAGAAVYFNTLLTPGRTPFKYGVVCTADLIDDLTEWHSLYVSGRLQKPVRVLATAGPLLSKALRRNTEAAAAAALLTLPESFGEEALYTAIASLSYTRDVRTATAVEVKTKVYDIVHANLNAFRTMYSSCDSVTELVRGRVWRRDTCAHAQRRLLDRLPARIRHRVTNHLAVDQRDLPYVHRGRLGSAVLAAVGSVVARSSVSQAVKGIASAGLTTSFRYVASKLAKSLNATWR</sequence>
<evidence type="ECO:0000256" key="7">
    <source>
        <dbReference type="ARBA" id="ARBA00018337"/>
    </source>
</evidence>
<dbReference type="UniPathway" id="UPA00557">
    <property type="reaction ID" value="UER00614"/>
</dbReference>
<dbReference type="InterPro" id="IPR015222">
    <property type="entry name" value="Tam41"/>
</dbReference>
<reference evidence="19 20" key="1">
    <citation type="journal article" date="2018" name="Mol. Biol. Evol.">
        <title>Analysis of the draft genome of the red seaweed Gracilariopsis chorda provides insights into genome size evolution in Rhodophyta.</title>
        <authorList>
            <person name="Lee J."/>
            <person name="Yang E.C."/>
            <person name="Graf L."/>
            <person name="Yang J.H."/>
            <person name="Qiu H."/>
            <person name="Zel Zion U."/>
            <person name="Chan C.X."/>
            <person name="Stephens T.G."/>
            <person name="Weber A.P.M."/>
            <person name="Boo G.H."/>
            <person name="Boo S.M."/>
            <person name="Kim K.M."/>
            <person name="Shin Y."/>
            <person name="Jung M."/>
            <person name="Lee S.J."/>
            <person name="Yim H.S."/>
            <person name="Lee J.H."/>
            <person name="Bhattacharya D."/>
            <person name="Yoon H.S."/>
        </authorList>
    </citation>
    <scope>NUCLEOTIDE SEQUENCE [LARGE SCALE GENOMIC DNA]</scope>
    <source>
        <strain evidence="19 20">SKKU-2015</strain>
        <tissue evidence="19">Whole body</tissue>
    </source>
</reference>
<evidence type="ECO:0000256" key="1">
    <source>
        <dbReference type="ARBA" id="ARBA00001946"/>
    </source>
</evidence>
<dbReference type="OrthoDB" id="4679at2759"/>
<dbReference type="Proteomes" id="UP000247409">
    <property type="component" value="Unassembled WGS sequence"/>
</dbReference>
<evidence type="ECO:0000256" key="4">
    <source>
        <dbReference type="ARBA" id="ARBA00005189"/>
    </source>
</evidence>
<name>A0A2V3IPR2_9FLOR</name>
<evidence type="ECO:0000256" key="15">
    <source>
        <dbReference type="ARBA" id="ARBA00023136"/>
    </source>
</evidence>
<keyword evidence="15" id="KW-0472">Membrane</keyword>
<dbReference type="EC" id="2.7.7.41" evidence="6"/>
<dbReference type="GO" id="GO:0032049">
    <property type="term" value="P:cardiolipin biosynthetic process"/>
    <property type="evidence" value="ECO:0007669"/>
    <property type="project" value="InterPro"/>
</dbReference>
<keyword evidence="8" id="KW-0444">Lipid biosynthesis</keyword>
<protein>
    <recommendedName>
        <fullName evidence="7">Phosphatidate cytidylyltransferase, mitochondrial</fullName>
        <ecNumber evidence="6">2.7.7.41</ecNumber>
    </recommendedName>
    <alternativeName>
        <fullName evidence="18">CDP-diacylglycerol synthase</fullName>
    </alternativeName>
</protein>
<dbReference type="EMBL" id="NBIV01000102">
    <property type="protein sequence ID" value="PXF44075.1"/>
    <property type="molecule type" value="Genomic_DNA"/>
</dbReference>
<keyword evidence="17" id="KW-1208">Phospholipid metabolism</keyword>
<evidence type="ECO:0000256" key="10">
    <source>
        <dbReference type="ARBA" id="ARBA00022695"/>
    </source>
</evidence>
<comment type="caution">
    <text evidence="19">The sequence shown here is derived from an EMBL/GenBank/DDBJ whole genome shotgun (WGS) entry which is preliminary data.</text>
</comment>
<dbReference type="GO" id="GO:0005743">
    <property type="term" value="C:mitochondrial inner membrane"/>
    <property type="evidence" value="ECO:0007669"/>
    <property type="project" value="UniProtKB-SubCell"/>
</dbReference>
<comment type="cofactor">
    <cofactor evidence="1">
        <name>Mg(2+)</name>
        <dbReference type="ChEBI" id="CHEBI:18420"/>
    </cofactor>
</comment>
<evidence type="ECO:0000256" key="9">
    <source>
        <dbReference type="ARBA" id="ARBA00022679"/>
    </source>
</evidence>
<evidence type="ECO:0000256" key="11">
    <source>
        <dbReference type="ARBA" id="ARBA00022792"/>
    </source>
</evidence>
<dbReference type="GO" id="GO:0016024">
    <property type="term" value="P:CDP-diacylglycerol biosynthetic process"/>
    <property type="evidence" value="ECO:0007669"/>
    <property type="project" value="UniProtKB-UniPathway"/>
</dbReference>
<keyword evidence="12" id="KW-0460">Magnesium</keyword>
<gene>
    <name evidence="19" type="ORF">BWQ96_06156</name>
</gene>
<organism evidence="19 20">
    <name type="scientific">Gracilariopsis chorda</name>
    <dbReference type="NCBI Taxonomy" id="448386"/>
    <lineage>
        <taxon>Eukaryota</taxon>
        <taxon>Rhodophyta</taxon>
        <taxon>Florideophyceae</taxon>
        <taxon>Rhodymeniophycidae</taxon>
        <taxon>Gracilariales</taxon>
        <taxon>Gracilariaceae</taxon>
        <taxon>Gracilariopsis</taxon>
    </lineage>
</organism>
<evidence type="ECO:0000256" key="6">
    <source>
        <dbReference type="ARBA" id="ARBA00012487"/>
    </source>
</evidence>
<dbReference type="GO" id="GO:0004605">
    <property type="term" value="F:phosphatidate cytidylyltransferase activity"/>
    <property type="evidence" value="ECO:0007669"/>
    <property type="project" value="UniProtKB-EC"/>
</dbReference>
<keyword evidence="11" id="KW-0999">Mitochondrion inner membrane</keyword>
<evidence type="ECO:0000256" key="12">
    <source>
        <dbReference type="ARBA" id="ARBA00022842"/>
    </source>
</evidence>
<dbReference type="AlphaFoldDB" id="A0A2V3IPR2"/>
<keyword evidence="14" id="KW-0496">Mitochondrion</keyword>
<keyword evidence="16" id="KW-0594">Phospholipid biosynthesis</keyword>
<evidence type="ECO:0000256" key="3">
    <source>
        <dbReference type="ARBA" id="ARBA00005119"/>
    </source>
</evidence>
<keyword evidence="13" id="KW-0443">Lipid metabolism</keyword>
<keyword evidence="9 19" id="KW-0808">Transferase</keyword>
<evidence type="ECO:0000256" key="8">
    <source>
        <dbReference type="ARBA" id="ARBA00022516"/>
    </source>
</evidence>
<dbReference type="Pfam" id="PF09139">
    <property type="entry name" value="Tam41_Mmp37"/>
    <property type="match status" value="1"/>
</dbReference>
<dbReference type="STRING" id="448386.A0A2V3IPR2"/>
<evidence type="ECO:0000256" key="18">
    <source>
        <dbReference type="ARBA" id="ARBA00029893"/>
    </source>
</evidence>
<comment type="subcellular location">
    <subcellularLocation>
        <location evidence="2">Mitochondrion inner membrane</location>
        <topology evidence="2">Peripheral membrane protein</topology>
        <orientation evidence="2">Matrix side</orientation>
    </subcellularLocation>
</comment>
<evidence type="ECO:0000256" key="16">
    <source>
        <dbReference type="ARBA" id="ARBA00023209"/>
    </source>
</evidence>
<proteinExistence type="inferred from homology"/>
<dbReference type="PANTHER" id="PTHR13619">
    <property type="entry name" value="PHOSPHATIDATE CYTIDYLYLTRANSFERASE, MITOCHONDRIAL"/>
    <property type="match status" value="1"/>
</dbReference>
<comment type="similarity">
    <text evidence="5">Belongs to the TAM41 family.</text>
</comment>
<evidence type="ECO:0000313" key="20">
    <source>
        <dbReference type="Proteomes" id="UP000247409"/>
    </source>
</evidence>
<evidence type="ECO:0000256" key="13">
    <source>
        <dbReference type="ARBA" id="ARBA00023098"/>
    </source>
</evidence>
<evidence type="ECO:0000256" key="2">
    <source>
        <dbReference type="ARBA" id="ARBA00004443"/>
    </source>
</evidence>
<accession>A0A2V3IPR2</accession>
<keyword evidence="10 19" id="KW-0548">Nucleotidyltransferase</keyword>
<evidence type="ECO:0000256" key="17">
    <source>
        <dbReference type="ARBA" id="ARBA00023264"/>
    </source>
</evidence>